<dbReference type="Proteomes" id="UP000198638">
    <property type="component" value="Unassembled WGS sequence"/>
</dbReference>
<dbReference type="AlphaFoldDB" id="A0A1H4A8B3"/>
<dbReference type="STRING" id="83784.SAMN05192564_1011073"/>
<dbReference type="GO" id="GO:0016874">
    <property type="term" value="F:ligase activity"/>
    <property type="evidence" value="ECO:0007669"/>
    <property type="project" value="UniProtKB-KW"/>
</dbReference>
<reference evidence="3" key="1">
    <citation type="submission" date="2016-10" db="EMBL/GenBank/DDBJ databases">
        <authorList>
            <person name="Varghese N."/>
            <person name="Submissions S."/>
        </authorList>
    </citation>
    <scope>NUCLEOTIDE SEQUENCE [LARGE SCALE GENOMIC DNA]</scope>
    <source>
        <strain evidence="3">LMG 24000</strain>
    </source>
</reference>
<name>A0A1H4A8B3_9BURK</name>
<dbReference type="PIRSF" id="PIRSF016817">
    <property type="entry name" value="UCP016817_carboligase"/>
    <property type="match status" value="1"/>
</dbReference>
<dbReference type="RefSeq" id="WP_407670956.1">
    <property type="nucleotide sequence ID" value="NZ_FNRQ01000001.1"/>
</dbReference>
<dbReference type="InterPro" id="IPR003806">
    <property type="entry name" value="ATP-grasp_PylC-type"/>
</dbReference>
<evidence type="ECO:0000313" key="2">
    <source>
        <dbReference type="EMBL" id="SEA32229.1"/>
    </source>
</evidence>
<evidence type="ECO:0000313" key="3">
    <source>
        <dbReference type="Proteomes" id="UP000198638"/>
    </source>
</evidence>
<accession>A0A1H4A8B3</accession>
<protein>
    <submittedName>
        <fullName evidence="2">Predicted ATP-dependent carboligase, ATP-grasp superfamily</fullName>
    </submittedName>
</protein>
<gene>
    <name evidence="2" type="ORF">SAMN05192564_1011073</name>
</gene>
<evidence type="ECO:0000259" key="1">
    <source>
        <dbReference type="Pfam" id="PF02655"/>
    </source>
</evidence>
<organism evidence="2 3">
    <name type="scientific">Paraburkholderia sartisoli</name>
    <dbReference type="NCBI Taxonomy" id="83784"/>
    <lineage>
        <taxon>Bacteria</taxon>
        <taxon>Pseudomonadati</taxon>
        <taxon>Pseudomonadota</taxon>
        <taxon>Betaproteobacteria</taxon>
        <taxon>Burkholderiales</taxon>
        <taxon>Burkholderiaceae</taxon>
        <taxon>Paraburkholderia</taxon>
    </lineage>
</organism>
<dbReference type="GO" id="GO:0005524">
    <property type="term" value="F:ATP binding"/>
    <property type="evidence" value="ECO:0007669"/>
    <property type="project" value="InterPro"/>
</dbReference>
<sequence>MSSTESSPRAMKPAPARAPCVAVVGLSARMLAQSAARAGLNVIALDIFGDRDTQQHAGAWFNIGDGSGALRIDRERLLDALARVARIPHLLGYVAGSGIEPLVDSLHRAPHMPHCLGNSHDAHAAVRDPQRFFALLDALDIAHPAVSFARPAHDETGWLVKQAHGCGGTHIEPLDTCTPDEAAPGSYFQRLVPGQPMSALFVAARREAVVIGYARQLVVKAGTLPFVHAGSTGPVELPRNVARTLDATIRAIVARAGLTGLNSIDFMLDGESLQVLEINARPSSTMALYEAVWPGQWPRGLLACHIDACLHGRLPDAAPSDRAGPRTGSCTSGRAGQRVLFAPHGFTVTQAFSDACLDDPVCHDVPQPGTRIEAGQPVCTLFVTAPCADDVPHALERERARLLQRIATCHEPAHDVIPG</sequence>
<dbReference type="EMBL" id="FNRQ01000001">
    <property type="protein sequence ID" value="SEA32229.1"/>
    <property type="molecule type" value="Genomic_DNA"/>
</dbReference>
<feature type="domain" description="ATP-grasp fold PylC-type" evidence="1">
    <location>
        <begin position="136"/>
        <end position="284"/>
    </location>
</feature>
<dbReference type="InterPro" id="IPR016677">
    <property type="entry name" value="UCP016817_carboligase"/>
</dbReference>
<dbReference type="GO" id="GO:0046872">
    <property type="term" value="F:metal ion binding"/>
    <property type="evidence" value="ECO:0007669"/>
    <property type="project" value="InterPro"/>
</dbReference>
<keyword evidence="2" id="KW-0436">Ligase</keyword>
<proteinExistence type="predicted"/>
<dbReference type="SUPFAM" id="SSF56059">
    <property type="entry name" value="Glutathione synthetase ATP-binding domain-like"/>
    <property type="match status" value="1"/>
</dbReference>
<dbReference type="Pfam" id="PF02655">
    <property type="entry name" value="ATP-grasp_3"/>
    <property type="match status" value="1"/>
</dbReference>
<dbReference type="Gene3D" id="3.30.470.20">
    <property type="entry name" value="ATP-grasp fold, B domain"/>
    <property type="match status" value="1"/>
</dbReference>
<keyword evidence="3" id="KW-1185">Reference proteome</keyword>